<evidence type="ECO:0000313" key="3">
    <source>
        <dbReference type="Proteomes" id="UP001500449"/>
    </source>
</evidence>
<sequence length="189" mass="19826">MTDRERTHGANGTVRRRTTVRVRGVEDTGPFPGRHASRTEIAAETPIFHDLTIGGWRSGQAARPQQPARRRPAEAPVDALDDFRRDPLTAPIPVQAYAALAAPVPAGHVPAPARVRVPAPSAPAPAPISAGPDRAPLYAAHVPAYAPAAPAYTSLTDTGPHALAGLSSRSGRHHRRAVSSGSGLHHLGH</sequence>
<evidence type="ECO:0000256" key="1">
    <source>
        <dbReference type="SAM" id="MobiDB-lite"/>
    </source>
</evidence>
<reference evidence="2 3" key="1">
    <citation type="journal article" date="2019" name="Int. J. Syst. Evol. Microbiol.">
        <title>The Global Catalogue of Microorganisms (GCM) 10K type strain sequencing project: providing services to taxonomists for standard genome sequencing and annotation.</title>
        <authorList>
            <consortium name="The Broad Institute Genomics Platform"/>
            <consortium name="The Broad Institute Genome Sequencing Center for Infectious Disease"/>
            <person name="Wu L."/>
            <person name="Ma J."/>
        </authorList>
    </citation>
    <scope>NUCLEOTIDE SEQUENCE [LARGE SCALE GENOMIC DNA]</scope>
    <source>
        <strain evidence="2 3">JCM 16009</strain>
    </source>
</reference>
<feature type="region of interest" description="Disordered" evidence="1">
    <location>
        <begin position="163"/>
        <end position="189"/>
    </location>
</feature>
<dbReference type="Proteomes" id="UP001500449">
    <property type="component" value="Unassembled WGS sequence"/>
</dbReference>
<organism evidence="2 3">
    <name type="scientific">Pseudonocardia ailaonensis</name>
    <dbReference type="NCBI Taxonomy" id="367279"/>
    <lineage>
        <taxon>Bacteria</taxon>
        <taxon>Bacillati</taxon>
        <taxon>Actinomycetota</taxon>
        <taxon>Actinomycetes</taxon>
        <taxon>Pseudonocardiales</taxon>
        <taxon>Pseudonocardiaceae</taxon>
        <taxon>Pseudonocardia</taxon>
    </lineage>
</organism>
<evidence type="ECO:0000313" key="2">
    <source>
        <dbReference type="EMBL" id="GAA1857024.1"/>
    </source>
</evidence>
<dbReference type="RefSeq" id="WP_344419460.1">
    <property type="nucleotide sequence ID" value="NZ_BAAAQK010000013.1"/>
</dbReference>
<keyword evidence="3" id="KW-1185">Reference proteome</keyword>
<dbReference type="EMBL" id="BAAAQK010000013">
    <property type="protein sequence ID" value="GAA1857024.1"/>
    <property type="molecule type" value="Genomic_DNA"/>
</dbReference>
<protein>
    <submittedName>
        <fullName evidence="2">Uncharacterized protein</fullName>
    </submittedName>
</protein>
<comment type="caution">
    <text evidence="2">The sequence shown here is derived from an EMBL/GenBank/DDBJ whole genome shotgun (WGS) entry which is preliminary data.</text>
</comment>
<name>A0ABN2N835_9PSEU</name>
<proteinExistence type="predicted"/>
<feature type="region of interest" description="Disordered" evidence="1">
    <location>
        <begin position="55"/>
        <end position="75"/>
    </location>
</feature>
<accession>A0ABN2N835</accession>
<gene>
    <name evidence="2" type="ORF">GCM10009836_41570</name>
</gene>